<proteinExistence type="predicted"/>
<dbReference type="AlphaFoldDB" id="A0AAV7IC85"/>
<dbReference type="SUPFAM" id="SSF53850">
    <property type="entry name" value="Periplasmic binding protein-like II"/>
    <property type="match status" value="1"/>
</dbReference>
<protein>
    <submittedName>
        <fullName evidence="1">Uncharacterized protein</fullName>
    </submittedName>
</protein>
<dbReference type="EMBL" id="JAHXZJ010001864">
    <property type="protein sequence ID" value="KAH0549946.1"/>
    <property type="molecule type" value="Genomic_DNA"/>
</dbReference>
<dbReference type="Gene3D" id="3.40.190.10">
    <property type="entry name" value="Periplasmic binding protein-like II"/>
    <property type="match status" value="1"/>
</dbReference>
<reference evidence="1 2" key="1">
    <citation type="journal article" date="2021" name="J. Hered.">
        <title>A chromosome-level genome assembly of the parasitoid wasp, Cotesia glomerata (Hymenoptera: Braconidae).</title>
        <authorList>
            <person name="Pinto B.J."/>
            <person name="Weis J.J."/>
            <person name="Gamble T."/>
            <person name="Ode P.J."/>
            <person name="Paul R."/>
            <person name="Zaspel J.M."/>
        </authorList>
    </citation>
    <scope>NUCLEOTIDE SEQUENCE [LARGE SCALE GENOMIC DNA]</scope>
    <source>
        <strain evidence="1">CgM1</strain>
    </source>
</reference>
<evidence type="ECO:0000313" key="2">
    <source>
        <dbReference type="Proteomes" id="UP000826195"/>
    </source>
</evidence>
<name>A0AAV7IC85_COTGL</name>
<gene>
    <name evidence="1" type="ORF">KQX54_016086</name>
</gene>
<organism evidence="1 2">
    <name type="scientific">Cotesia glomerata</name>
    <name type="common">Lepidopteran parasitic wasp</name>
    <name type="synonym">Apanteles glomeratus</name>
    <dbReference type="NCBI Taxonomy" id="32391"/>
    <lineage>
        <taxon>Eukaryota</taxon>
        <taxon>Metazoa</taxon>
        <taxon>Ecdysozoa</taxon>
        <taxon>Arthropoda</taxon>
        <taxon>Hexapoda</taxon>
        <taxon>Insecta</taxon>
        <taxon>Pterygota</taxon>
        <taxon>Neoptera</taxon>
        <taxon>Endopterygota</taxon>
        <taxon>Hymenoptera</taxon>
        <taxon>Apocrita</taxon>
        <taxon>Ichneumonoidea</taxon>
        <taxon>Braconidae</taxon>
        <taxon>Microgastrinae</taxon>
        <taxon>Cotesia</taxon>
    </lineage>
</organism>
<keyword evidence="2" id="KW-1185">Reference proteome</keyword>
<comment type="caution">
    <text evidence="1">The sequence shown here is derived from an EMBL/GenBank/DDBJ whole genome shotgun (WGS) entry which is preliminary data.</text>
</comment>
<evidence type="ECO:0000313" key="1">
    <source>
        <dbReference type="EMBL" id="KAH0549946.1"/>
    </source>
</evidence>
<dbReference type="Proteomes" id="UP000826195">
    <property type="component" value="Unassembled WGS sequence"/>
</dbReference>
<sequence>MSILKWDQKINNFVLIMNKSDPQEVEERNSRVLQSRLLEMHNFQKAPVRIGYFEEKPIMVTYDNGTKITGIVGEIWNTLSDHLNFTLVLVKSETEIFSKLRGDVVDGVLGILINNSTDIIPNALMLRPGSSIMTSISPYWDDTALGFILENFSNRAKTQKKVTGIQDHIFYTFAAFCSQGSFQKQHNDYKIFEFSRRIFTWFLLLTVSSHLISLMTNTEVKPPFLHLDSLLLRTKYKILLLEGSLIDHKFQSIVIKLIQLNVFRIFQPRILYMKSKAEMYKNICYSKDGEYAVIETLAKRYSKEMKMCKLEPTGRAVEKSWAAAIIAIGFKYKRSFDIGYE</sequence>
<accession>A0AAV7IC85</accession>